<dbReference type="GO" id="GO:0030674">
    <property type="term" value="F:protein-macromolecule adaptor activity"/>
    <property type="evidence" value="ECO:0000318"/>
    <property type="project" value="GO_Central"/>
</dbReference>
<dbReference type="InterPro" id="IPR001232">
    <property type="entry name" value="SKP1-like"/>
</dbReference>
<name>A2E5P5_TRIV3</name>
<dbReference type="SMART" id="SM00512">
    <property type="entry name" value="Skp1"/>
    <property type="match status" value="1"/>
</dbReference>
<evidence type="ECO:0000256" key="1">
    <source>
        <dbReference type="ARBA" id="ARBA00009993"/>
    </source>
</evidence>
<evidence type="ECO:0000256" key="2">
    <source>
        <dbReference type="ARBA" id="ARBA00021347"/>
    </source>
</evidence>
<dbReference type="AlphaFoldDB" id="A2E5P5"/>
<proteinExistence type="inferred from homology"/>
<reference evidence="3" key="1">
    <citation type="submission" date="2006-10" db="EMBL/GenBank/DDBJ databases">
        <authorList>
            <person name="Amadeo P."/>
            <person name="Zhao Q."/>
            <person name="Wortman J."/>
            <person name="Fraser-Liggett C."/>
            <person name="Carlton J."/>
        </authorList>
    </citation>
    <scope>NUCLEOTIDE SEQUENCE</scope>
    <source>
        <strain evidence="3">G3</strain>
    </source>
</reference>
<evidence type="ECO:0000313" key="4">
    <source>
        <dbReference type="Proteomes" id="UP000001542"/>
    </source>
</evidence>
<dbReference type="Gene3D" id="3.30.710.10">
    <property type="entry name" value="Potassium Channel Kv1.1, Chain A"/>
    <property type="match status" value="1"/>
</dbReference>
<keyword evidence="4" id="KW-1185">Reference proteome</keyword>
<dbReference type="InterPro" id="IPR011333">
    <property type="entry name" value="SKP1/BTB/POZ_sf"/>
</dbReference>
<dbReference type="EMBL" id="DS113308">
    <property type="protein sequence ID" value="EAY12086.1"/>
    <property type="molecule type" value="Genomic_DNA"/>
</dbReference>
<organism evidence="3 4">
    <name type="scientific">Trichomonas vaginalis (strain ATCC PRA-98 / G3)</name>
    <dbReference type="NCBI Taxonomy" id="412133"/>
    <lineage>
        <taxon>Eukaryota</taxon>
        <taxon>Metamonada</taxon>
        <taxon>Parabasalia</taxon>
        <taxon>Trichomonadida</taxon>
        <taxon>Trichomonadidae</taxon>
        <taxon>Trichomonas</taxon>
    </lineage>
</organism>
<dbReference type="SUPFAM" id="SSF54695">
    <property type="entry name" value="POZ domain"/>
    <property type="match status" value="1"/>
</dbReference>
<dbReference type="InParanoid" id="A2E5P5"/>
<dbReference type="STRING" id="5722.A2E5P5"/>
<dbReference type="GO" id="GO:0006511">
    <property type="term" value="P:ubiquitin-dependent protein catabolic process"/>
    <property type="evidence" value="ECO:0000318"/>
    <property type="project" value="GO_Central"/>
</dbReference>
<sequence length="118" mass="13858">MTLSNVPQQLEVTSEEEEKFESPMEKLDMITLISKDDQHYIIPREVVCQCKFFASMFQEENDFEETQTKSINLEYPSYLIDLLVDFLFAKHQKKLGKDFTVPPEYLLDVYAMSDFLGI</sequence>
<evidence type="ECO:0000313" key="3">
    <source>
        <dbReference type="EMBL" id="EAY12086.1"/>
    </source>
</evidence>
<dbReference type="InterPro" id="IPR039948">
    <property type="entry name" value="ELC1"/>
</dbReference>
<dbReference type="GO" id="GO:0070449">
    <property type="term" value="C:elongin complex"/>
    <property type="evidence" value="ECO:0000318"/>
    <property type="project" value="GO_Central"/>
</dbReference>
<dbReference type="RefSeq" id="XP_001324309.1">
    <property type="nucleotide sequence ID" value="XM_001324274.1"/>
</dbReference>
<reference evidence="3" key="2">
    <citation type="journal article" date="2007" name="Science">
        <title>Draft genome sequence of the sexually transmitted pathogen Trichomonas vaginalis.</title>
        <authorList>
            <person name="Carlton J.M."/>
            <person name="Hirt R.P."/>
            <person name="Silva J.C."/>
            <person name="Delcher A.L."/>
            <person name="Schatz M."/>
            <person name="Zhao Q."/>
            <person name="Wortman J.R."/>
            <person name="Bidwell S.L."/>
            <person name="Alsmark U.C.M."/>
            <person name="Besteiro S."/>
            <person name="Sicheritz-Ponten T."/>
            <person name="Noel C.J."/>
            <person name="Dacks J.B."/>
            <person name="Foster P.G."/>
            <person name="Simillion C."/>
            <person name="Van de Peer Y."/>
            <person name="Miranda-Saavedra D."/>
            <person name="Barton G.J."/>
            <person name="Westrop G.D."/>
            <person name="Mueller S."/>
            <person name="Dessi D."/>
            <person name="Fiori P.L."/>
            <person name="Ren Q."/>
            <person name="Paulsen I."/>
            <person name="Zhang H."/>
            <person name="Bastida-Corcuera F.D."/>
            <person name="Simoes-Barbosa A."/>
            <person name="Brown M.T."/>
            <person name="Hayes R.D."/>
            <person name="Mukherjee M."/>
            <person name="Okumura C.Y."/>
            <person name="Schneider R."/>
            <person name="Smith A.J."/>
            <person name="Vanacova S."/>
            <person name="Villalvazo M."/>
            <person name="Haas B.J."/>
            <person name="Pertea M."/>
            <person name="Feldblyum T.V."/>
            <person name="Utterback T.R."/>
            <person name="Shu C.L."/>
            <person name="Osoegawa K."/>
            <person name="de Jong P.J."/>
            <person name="Hrdy I."/>
            <person name="Horvathova L."/>
            <person name="Zubacova Z."/>
            <person name="Dolezal P."/>
            <person name="Malik S.B."/>
            <person name="Logsdon J.M. Jr."/>
            <person name="Henze K."/>
            <person name="Gupta A."/>
            <person name="Wang C.C."/>
            <person name="Dunne R.L."/>
            <person name="Upcroft J.A."/>
            <person name="Upcroft P."/>
            <person name="White O."/>
            <person name="Salzberg S.L."/>
            <person name="Tang P."/>
            <person name="Chiu C.-H."/>
            <person name="Lee Y.-S."/>
            <person name="Embley T.M."/>
            <person name="Coombs G.H."/>
            <person name="Mottram J.C."/>
            <person name="Tachezy J."/>
            <person name="Fraser-Liggett C.M."/>
            <person name="Johnson P.J."/>
        </authorList>
    </citation>
    <scope>NUCLEOTIDE SEQUENCE [LARGE SCALE GENOMIC DNA]</scope>
    <source>
        <strain evidence="3">G3</strain>
    </source>
</reference>
<gene>
    <name evidence="3" type="ORF">TVAG_039340</name>
</gene>
<accession>A2E5P5</accession>
<dbReference type="VEuPathDB" id="TrichDB:TVAGG3_0239200"/>
<dbReference type="VEuPathDB" id="TrichDB:TVAG_039340"/>
<dbReference type="KEGG" id="tva:4770046"/>
<protein>
    <recommendedName>
        <fullName evidence="2">Elongin-C</fullName>
    </recommendedName>
</protein>
<dbReference type="PANTHER" id="PTHR20648">
    <property type="entry name" value="ELONGIN-C"/>
    <property type="match status" value="1"/>
</dbReference>
<comment type="similarity">
    <text evidence="1">Belongs to the SKP1 family.</text>
</comment>
<dbReference type="SMR" id="A2E5P5"/>
<dbReference type="Proteomes" id="UP000001542">
    <property type="component" value="Unassembled WGS sequence"/>
</dbReference>